<dbReference type="PROSITE" id="PS50808">
    <property type="entry name" value="ZF_BED"/>
    <property type="match status" value="1"/>
</dbReference>
<organism evidence="6 7">
    <name type="scientific">Cimex lectularius</name>
    <name type="common">Bed bug</name>
    <name type="synonym">Acanthia lectularia</name>
    <dbReference type="NCBI Taxonomy" id="79782"/>
    <lineage>
        <taxon>Eukaryota</taxon>
        <taxon>Metazoa</taxon>
        <taxon>Ecdysozoa</taxon>
        <taxon>Arthropoda</taxon>
        <taxon>Hexapoda</taxon>
        <taxon>Insecta</taxon>
        <taxon>Pterygota</taxon>
        <taxon>Neoptera</taxon>
        <taxon>Paraneoptera</taxon>
        <taxon>Hemiptera</taxon>
        <taxon>Heteroptera</taxon>
        <taxon>Panheteroptera</taxon>
        <taxon>Cimicomorpha</taxon>
        <taxon>Cimicidae</taxon>
        <taxon>Cimex</taxon>
    </lineage>
</organism>
<accession>A0A8I6TGE2</accession>
<dbReference type="AlphaFoldDB" id="A0A8I6TGE2"/>
<name>A0A8I6TGE2_CIMLE</name>
<evidence type="ECO:0000256" key="4">
    <source>
        <dbReference type="PROSITE-ProRule" id="PRU00027"/>
    </source>
</evidence>
<dbReference type="KEGG" id="clec:106669962"/>
<keyword evidence="3" id="KW-0862">Zinc</keyword>
<dbReference type="GO" id="GO:0008270">
    <property type="term" value="F:zinc ion binding"/>
    <property type="evidence" value="ECO:0007669"/>
    <property type="project" value="UniProtKB-KW"/>
</dbReference>
<dbReference type="InterPro" id="IPR036236">
    <property type="entry name" value="Znf_C2H2_sf"/>
</dbReference>
<gene>
    <name evidence="6" type="primary">106669962</name>
</gene>
<protein>
    <recommendedName>
        <fullName evidence="5">BED-type domain-containing protein</fullName>
    </recommendedName>
</protein>
<dbReference type="OrthoDB" id="6620519at2759"/>
<keyword evidence="7" id="KW-1185">Reference proteome</keyword>
<evidence type="ECO:0000313" key="7">
    <source>
        <dbReference type="Proteomes" id="UP000494040"/>
    </source>
</evidence>
<dbReference type="Proteomes" id="UP000494040">
    <property type="component" value="Unassembled WGS sequence"/>
</dbReference>
<dbReference type="InterPro" id="IPR003656">
    <property type="entry name" value="Znf_BED"/>
</dbReference>
<dbReference type="SUPFAM" id="SSF57667">
    <property type="entry name" value="beta-beta-alpha zinc fingers"/>
    <property type="match status" value="1"/>
</dbReference>
<dbReference type="EnsemblMetazoa" id="XM_014399889.2">
    <property type="protein sequence ID" value="XP_014255375.1"/>
    <property type="gene ID" value="LOC106669962"/>
</dbReference>
<reference evidence="6" key="1">
    <citation type="submission" date="2022-01" db="UniProtKB">
        <authorList>
            <consortium name="EnsemblMetazoa"/>
        </authorList>
    </citation>
    <scope>IDENTIFICATION</scope>
</reference>
<proteinExistence type="predicted"/>
<keyword evidence="2 4" id="KW-0863">Zinc-finger</keyword>
<evidence type="ECO:0000259" key="5">
    <source>
        <dbReference type="PROSITE" id="PS50808"/>
    </source>
</evidence>
<dbReference type="Pfam" id="PF02892">
    <property type="entry name" value="zf-BED"/>
    <property type="match status" value="1"/>
</dbReference>
<keyword evidence="1" id="KW-0479">Metal-binding</keyword>
<feature type="domain" description="BED-type" evidence="5">
    <location>
        <begin position="4"/>
        <end position="57"/>
    </location>
</feature>
<dbReference type="SMART" id="SM00614">
    <property type="entry name" value="ZnF_BED"/>
    <property type="match status" value="1"/>
</dbReference>
<evidence type="ECO:0000313" key="6">
    <source>
        <dbReference type="EnsemblMetazoa" id="XP_014255374.1"/>
    </source>
</evidence>
<evidence type="ECO:0000256" key="1">
    <source>
        <dbReference type="ARBA" id="ARBA00022723"/>
    </source>
</evidence>
<evidence type="ECO:0000256" key="2">
    <source>
        <dbReference type="ARBA" id="ARBA00022771"/>
    </source>
</evidence>
<evidence type="ECO:0000256" key="3">
    <source>
        <dbReference type="ARBA" id="ARBA00022833"/>
    </source>
</evidence>
<dbReference type="EnsemblMetazoa" id="XM_014399888.2">
    <property type="protein sequence ID" value="XP_014255374.1"/>
    <property type="gene ID" value="LOC106669962"/>
</dbReference>
<sequence>MKMKKTSFVWNHFTTVQKGKYMCNYCKSVLSTANGSTGNLKRHLRVRHPHLNEFNENFSEALTEEMIEKGAEKNVNARDNSSMIPTTTILPSHEVESNDRKRKCYDKPQQIKSRDQVDNTFSVMHNAKNNAKYTDDFTLYGKNVTSRMRNACKSPRAIASAKNQIDNILFKLEMGEFDDACSAENVGNSGNYPLLTEFITVRSGEGESNTQDVK</sequence>
<dbReference type="GO" id="GO:0003677">
    <property type="term" value="F:DNA binding"/>
    <property type="evidence" value="ECO:0007669"/>
    <property type="project" value="InterPro"/>
</dbReference>